<dbReference type="Proteomes" id="UP000676917">
    <property type="component" value="Unassembled WGS sequence"/>
</dbReference>
<dbReference type="EMBL" id="BORP01000001">
    <property type="protein sequence ID" value="GIO25881.1"/>
    <property type="molecule type" value="Genomic_DNA"/>
</dbReference>
<dbReference type="AlphaFoldDB" id="A0A919X4S6"/>
<sequence length="310" mass="36237">MREKHFWIGIGLVILVILGNYIYFSSKQLDGPVFLEHYIAKEINEKEDYLVQFQLYYLSNKQNPVDISYMRVGEVQGFVHWDEMGFWQDDQPIVKFIQEFNHHYLVPVTVDIPFDMIPFREDGTWSFNTMEVIFTNGDLMEVPIGEVIIQKINMENTSLEWISSSGDSSGWNQTTLTANKDLEIIYVTNPFNKDFFDQMAIQIRSSNNLPENNKVKAPKWLEKGNYEAWEKQNGVLISSNLAPFSLSKGDYLLIYTQLRPYQFYYFDFPVNFMTVTENGKKTVGSTYINSIPELRQEDINTIIEERGNIK</sequence>
<evidence type="ECO:0000313" key="3">
    <source>
        <dbReference type="Proteomes" id="UP000676917"/>
    </source>
</evidence>
<keyword evidence="1" id="KW-0812">Transmembrane</keyword>
<gene>
    <name evidence="2" type="ORF">J43TS3_04920</name>
</gene>
<reference evidence="2" key="1">
    <citation type="submission" date="2021-03" db="EMBL/GenBank/DDBJ databases">
        <title>Antimicrobial resistance genes in bacteria isolated from Japanese honey, and their potential for conferring macrolide and lincosamide resistance in the American foulbrood pathogen Paenibacillus larvae.</title>
        <authorList>
            <person name="Okamoto M."/>
            <person name="Kumagai M."/>
            <person name="Kanamori H."/>
            <person name="Takamatsu D."/>
        </authorList>
    </citation>
    <scope>NUCLEOTIDE SEQUENCE</scope>
    <source>
        <strain evidence="2">J43TS3</strain>
    </source>
</reference>
<protein>
    <submittedName>
        <fullName evidence="2">Uncharacterized protein</fullName>
    </submittedName>
</protein>
<evidence type="ECO:0000313" key="2">
    <source>
        <dbReference type="EMBL" id="GIO25881.1"/>
    </source>
</evidence>
<name>A0A919X4S6_9BACI</name>
<evidence type="ECO:0000256" key="1">
    <source>
        <dbReference type="SAM" id="Phobius"/>
    </source>
</evidence>
<comment type="caution">
    <text evidence="2">The sequence shown here is derived from an EMBL/GenBank/DDBJ whole genome shotgun (WGS) entry which is preliminary data.</text>
</comment>
<keyword evidence="1" id="KW-0472">Membrane</keyword>
<keyword evidence="3" id="KW-1185">Reference proteome</keyword>
<dbReference type="RefSeq" id="WP_212919388.1">
    <property type="nucleotide sequence ID" value="NZ_BORP01000001.1"/>
</dbReference>
<feature type="transmembrane region" description="Helical" evidence="1">
    <location>
        <begin position="6"/>
        <end position="24"/>
    </location>
</feature>
<organism evidence="2 3">
    <name type="scientific">Ornithinibacillus bavariensis</name>
    <dbReference type="NCBI Taxonomy" id="545502"/>
    <lineage>
        <taxon>Bacteria</taxon>
        <taxon>Bacillati</taxon>
        <taxon>Bacillota</taxon>
        <taxon>Bacilli</taxon>
        <taxon>Bacillales</taxon>
        <taxon>Bacillaceae</taxon>
        <taxon>Ornithinibacillus</taxon>
    </lineage>
</organism>
<proteinExistence type="predicted"/>
<accession>A0A919X4S6</accession>
<keyword evidence="1" id="KW-1133">Transmembrane helix</keyword>